<feature type="region of interest" description="Disordered" evidence="1">
    <location>
        <begin position="74"/>
        <end position="116"/>
    </location>
</feature>
<dbReference type="PANTHER" id="PTHR34599">
    <property type="entry name" value="PEROXIDASE-RELATED"/>
    <property type="match status" value="1"/>
</dbReference>
<dbReference type="SUPFAM" id="SSF48317">
    <property type="entry name" value="Acid phosphatase/Vanadium-dependent haloperoxidase"/>
    <property type="match status" value="1"/>
</dbReference>
<organism evidence="2 3">
    <name type="scientific">Halostreptopolyspora alba</name>
    <dbReference type="NCBI Taxonomy" id="2487137"/>
    <lineage>
        <taxon>Bacteria</taxon>
        <taxon>Bacillati</taxon>
        <taxon>Actinomycetota</taxon>
        <taxon>Actinomycetes</taxon>
        <taxon>Streptosporangiales</taxon>
        <taxon>Nocardiopsidaceae</taxon>
        <taxon>Halostreptopolyspora</taxon>
    </lineage>
</organism>
<dbReference type="InterPro" id="IPR036938">
    <property type="entry name" value="PAP2/HPO_sf"/>
</dbReference>
<dbReference type="Gene3D" id="1.10.606.10">
    <property type="entry name" value="Vanadium-containing Chloroperoxidase, domain 2"/>
    <property type="match status" value="1"/>
</dbReference>
<protein>
    <submittedName>
        <fullName evidence="2">Phosphoesterase</fullName>
    </submittedName>
</protein>
<evidence type="ECO:0000313" key="2">
    <source>
        <dbReference type="EMBL" id="RNL85738.1"/>
    </source>
</evidence>
<reference evidence="2 3" key="1">
    <citation type="submission" date="2018-11" db="EMBL/GenBank/DDBJ databases">
        <title>The genome draft of YIM 96095.</title>
        <authorList>
            <person name="Tang S.-K."/>
            <person name="Chunyu W.-X."/>
            <person name="Feng Y.-Z."/>
        </authorList>
    </citation>
    <scope>NUCLEOTIDE SEQUENCE [LARGE SCALE GENOMIC DNA]</scope>
    <source>
        <strain evidence="2 3">YIM 96095</strain>
    </source>
</reference>
<evidence type="ECO:0000313" key="3">
    <source>
        <dbReference type="Proteomes" id="UP000269198"/>
    </source>
</evidence>
<dbReference type="RefSeq" id="WP_123200517.1">
    <property type="nucleotide sequence ID" value="NZ_RJMB01000005.1"/>
</dbReference>
<sequence length="502" mass="55440">MSRRTSAAAGLRRELADELLRTPDPTHNNNGEDGEYPLVASYTKGLPHDEVGEAEPRAYARLLRALSTHRRDDFESVPLGPAGERPLVNPQAGLAFDPQGPDAQALTIPPAPRIDGRENSAEMVELYWMALLRDVPFGEFSPDTVGEAAEELTGLDFRGPRVDGEVTPGTLFRGDTPGDLRGPYVSQFLLRDIPYGTLRVPQLHATAPPGEDHLTSFADWLAVQNAKEFPPEDPSEFPTRGYPRTPRDLATYVHFDALYQAYLNAALILLGLDAPTDPNNPYNFSDNQEGFGTYGGPHLLSLVTEVATRALKTVWYQKWFVHRRLRPEEFGGRIHAHLTEMRDYPMIDGDVLDSTALRYVAEEHGGCYLLPQAYREGSPNHPAYGAGHSTVAAACVTVLKAFFDTSFVITDPVVPDEEGRKLVPYEGEVGVLTLEDELNKLAANISIARNMAGVHWRTDYTESLRLGERIGIGVVRDQLRSAHEDGCLSLTRFDGTRITITP</sequence>
<keyword evidence="3" id="KW-1185">Reference proteome</keyword>
<comment type="caution">
    <text evidence="2">The sequence shown here is derived from an EMBL/GenBank/DDBJ whole genome shotgun (WGS) entry which is preliminary data.</text>
</comment>
<dbReference type="InterPro" id="IPR052559">
    <property type="entry name" value="V-haloperoxidase"/>
</dbReference>
<feature type="region of interest" description="Disordered" evidence="1">
    <location>
        <begin position="1"/>
        <end position="37"/>
    </location>
</feature>
<evidence type="ECO:0000256" key="1">
    <source>
        <dbReference type="SAM" id="MobiDB-lite"/>
    </source>
</evidence>
<dbReference type="Proteomes" id="UP000269198">
    <property type="component" value="Unassembled WGS sequence"/>
</dbReference>
<dbReference type="AlphaFoldDB" id="A0A3N0ED16"/>
<accession>A0A3N0ED16</accession>
<feature type="compositionally biased region" description="Basic and acidic residues" evidence="1">
    <location>
        <begin position="11"/>
        <end position="21"/>
    </location>
</feature>
<dbReference type="GO" id="GO:0004601">
    <property type="term" value="F:peroxidase activity"/>
    <property type="evidence" value="ECO:0007669"/>
    <property type="project" value="InterPro"/>
</dbReference>
<dbReference type="EMBL" id="RJMB01000005">
    <property type="protein sequence ID" value="RNL85738.1"/>
    <property type="molecule type" value="Genomic_DNA"/>
</dbReference>
<dbReference type="PANTHER" id="PTHR34599:SF1">
    <property type="entry name" value="PHOSPHATIDIC ACID PHOSPHATASE TYPE 2_HALOPEROXIDASE DOMAIN-CONTAINING PROTEIN"/>
    <property type="match status" value="1"/>
</dbReference>
<dbReference type="CDD" id="cd03398">
    <property type="entry name" value="PAP2_haloperoxidase"/>
    <property type="match status" value="1"/>
</dbReference>
<dbReference type="InterPro" id="IPR016119">
    <property type="entry name" value="Br/Cl_peroxidase_C"/>
</dbReference>
<dbReference type="OrthoDB" id="7793240at2"/>
<gene>
    <name evidence="2" type="ORF">EFW17_07160</name>
</gene>
<proteinExistence type="predicted"/>
<name>A0A3N0ED16_9ACTN</name>